<sequence>MAINFTRPVLDRLNQEIAELEAGITELQKKTRKTKLKINQLEKDCKLSSSPSSLSSKMSRITKLQAELKKISQQQLELSKEINKKKTLRAQLPSAE</sequence>
<name>A0ABS4NT83_9BACL</name>
<dbReference type="RefSeq" id="WP_209875136.1">
    <property type="nucleotide sequence ID" value="NZ_JAGGLV010000010.1"/>
</dbReference>
<evidence type="ECO:0000313" key="2">
    <source>
        <dbReference type="EMBL" id="MBP2113268.1"/>
    </source>
</evidence>
<organism evidence="2 3">
    <name type="scientific">Paenibacillus silagei</name>
    <dbReference type="NCBI Taxonomy" id="1670801"/>
    <lineage>
        <taxon>Bacteria</taxon>
        <taxon>Bacillati</taxon>
        <taxon>Bacillota</taxon>
        <taxon>Bacilli</taxon>
        <taxon>Bacillales</taxon>
        <taxon>Paenibacillaceae</taxon>
        <taxon>Paenibacillus</taxon>
    </lineage>
</organism>
<accession>A0ABS4NT83</accession>
<comment type="caution">
    <text evidence="2">The sequence shown here is derived from an EMBL/GenBank/DDBJ whole genome shotgun (WGS) entry which is preliminary data.</text>
</comment>
<protein>
    <submittedName>
        <fullName evidence="2">Chromosome segregation ATPase</fullName>
    </submittedName>
</protein>
<dbReference type="EMBL" id="JAGGLV010000010">
    <property type="protein sequence ID" value="MBP2113268.1"/>
    <property type="molecule type" value="Genomic_DNA"/>
</dbReference>
<gene>
    <name evidence="2" type="ORF">J2Z70_003427</name>
</gene>
<reference evidence="2 3" key="1">
    <citation type="submission" date="2021-03" db="EMBL/GenBank/DDBJ databases">
        <title>Genomic Encyclopedia of Type Strains, Phase IV (KMG-IV): sequencing the most valuable type-strain genomes for metagenomic binning, comparative biology and taxonomic classification.</title>
        <authorList>
            <person name="Goeker M."/>
        </authorList>
    </citation>
    <scope>NUCLEOTIDE SEQUENCE [LARGE SCALE GENOMIC DNA]</scope>
    <source>
        <strain evidence="2 3">DSM 101953</strain>
    </source>
</reference>
<keyword evidence="3" id="KW-1185">Reference proteome</keyword>
<dbReference type="Gene3D" id="1.10.287.1490">
    <property type="match status" value="1"/>
</dbReference>
<dbReference type="Proteomes" id="UP000773462">
    <property type="component" value="Unassembled WGS sequence"/>
</dbReference>
<proteinExistence type="predicted"/>
<feature type="coiled-coil region" evidence="1">
    <location>
        <begin position="10"/>
        <end position="91"/>
    </location>
</feature>
<keyword evidence="1" id="KW-0175">Coiled coil</keyword>
<evidence type="ECO:0000256" key="1">
    <source>
        <dbReference type="SAM" id="Coils"/>
    </source>
</evidence>
<evidence type="ECO:0000313" key="3">
    <source>
        <dbReference type="Proteomes" id="UP000773462"/>
    </source>
</evidence>